<feature type="domain" description="RNA polymerase sigma-70 region 4" evidence="8">
    <location>
        <begin position="235"/>
        <end position="287"/>
    </location>
</feature>
<keyword evidence="3" id="KW-0238">DNA-binding</keyword>
<dbReference type="InterPro" id="IPR050239">
    <property type="entry name" value="Sigma-70_RNA_pol_init_factors"/>
</dbReference>
<proteinExistence type="predicted"/>
<evidence type="ECO:0000256" key="4">
    <source>
        <dbReference type="ARBA" id="ARBA00023163"/>
    </source>
</evidence>
<dbReference type="Proteomes" id="UP000016649">
    <property type="component" value="Unassembled WGS sequence"/>
</dbReference>
<feature type="domain" description="RNA polymerase sigma-70 region 1.2" evidence="5">
    <location>
        <begin position="30"/>
        <end position="60"/>
    </location>
</feature>
<comment type="caution">
    <text evidence="9">The sequence shown here is derived from an EMBL/GenBank/DDBJ whole genome shotgun (WGS) entry which is preliminary data.</text>
</comment>
<evidence type="ECO:0000259" key="5">
    <source>
        <dbReference type="Pfam" id="PF00140"/>
    </source>
</evidence>
<dbReference type="InterPro" id="IPR000943">
    <property type="entry name" value="RNA_pol_sigma70"/>
</dbReference>
<keyword evidence="10" id="KW-1185">Reference proteome</keyword>
<dbReference type="InterPro" id="IPR007624">
    <property type="entry name" value="RNA_pol_sigma70_r3"/>
</dbReference>
<dbReference type="EMBL" id="AWVH01000033">
    <property type="protein sequence ID" value="ERJ92552.1"/>
    <property type="molecule type" value="Genomic_DNA"/>
</dbReference>
<dbReference type="CDD" id="cd06171">
    <property type="entry name" value="Sigma70_r4"/>
    <property type="match status" value="1"/>
</dbReference>
<keyword evidence="2" id="KW-0731">Sigma factor</keyword>
<keyword evidence="1" id="KW-0805">Transcription regulation</keyword>
<feature type="domain" description="RNA polymerase sigma-70 region 2" evidence="7">
    <location>
        <begin position="65"/>
        <end position="134"/>
    </location>
</feature>
<reference evidence="9 10" key="1">
    <citation type="submission" date="2013-08" db="EMBL/GenBank/DDBJ databases">
        <authorList>
            <person name="Weinstock G."/>
            <person name="Sodergren E."/>
            <person name="Wylie T."/>
            <person name="Fulton L."/>
            <person name="Fulton R."/>
            <person name="Fronick C."/>
            <person name="O'Laughlin M."/>
            <person name="Godfrey J."/>
            <person name="Miner T."/>
            <person name="Herter B."/>
            <person name="Appelbaum E."/>
            <person name="Cordes M."/>
            <person name="Lek S."/>
            <person name="Wollam A."/>
            <person name="Pepin K.H."/>
            <person name="Palsikar V.B."/>
            <person name="Mitreva M."/>
            <person name="Wilson R.K."/>
        </authorList>
    </citation>
    <scope>NUCLEOTIDE SEQUENCE [LARGE SCALE GENOMIC DNA]</scope>
    <source>
        <strain evidence="9 10">ATCC 700332</strain>
    </source>
</reference>
<evidence type="ECO:0000256" key="1">
    <source>
        <dbReference type="ARBA" id="ARBA00023015"/>
    </source>
</evidence>
<dbReference type="SUPFAM" id="SSF88946">
    <property type="entry name" value="Sigma2 domain of RNA polymerase sigma factors"/>
    <property type="match status" value="1"/>
</dbReference>
<dbReference type="Pfam" id="PF04542">
    <property type="entry name" value="Sigma70_r2"/>
    <property type="match status" value="1"/>
</dbReference>
<dbReference type="InterPro" id="IPR014284">
    <property type="entry name" value="RNA_pol_sigma-70_dom"/>
</dbReference>
<dbReference type="PANTHER" id="PTHR30603">
    <property type="entry name" value="RNA POLYMERASE SIGMA FACTOR RPO"/>
    <property type="match status" value="1"/>
</dbReference>
<sequence length="296" mass="34293">MFGWHAFCIFTNEVFKIFYRRKGMEQTLYQTYIAQIKNIPLLTAEQEKELARKIQKGDEAAKQKLVRANLRLVVSAARKYKVANFSFMDLVQEGNLALLAAASKFSANFDTRFSTYAYPCITRYISRYISLKKRTVSVPIRKTELAYMVDCAADELVQKLYREPTDREIALYLNVSEAVVRKARQYDCETFSLDAAVDCDGNTDIVFADMLSDYSFDPAEQTMSAVMRRDYEKLIKRLPSRERSVLLTKYKSFINGEKVTFRQIGRTLGITAETVRQAEKRACEQMRVILKKYQYA</sequence>
<organism evidence="9 10">
    <name type="scientific">Treponema lecithinolyticum ATCC 700332</name>
    <dbReference type="NCBI Taxonomy" id="1321815"/>
    <lineage>
        <taxon>Bacteria</taxon>
        <taxon>Pseudomonadati</taxon>
        <taxon>Spirochaetota</taxon>
        <taxon>Spirochaetia</taxon>
        <taxon>Spirochaetales</taxon>
        <taxon>Treponemataceae</taxon>
        <taxon>Treponema</taxon>
    </lineage>
</organism>
<evidence type="ECO:0000259" key="8">
    <source>
        <dbReference type="Pfam" id="PF04545"/>
    </source>
</evidence>
<dbReference type="InterPro" id="IPR013324">
    <property type="entry name" value="RNA_pol_sigma_r3/r4-like"/>
</dbReference>
<dbReference type="Gene3D" id="1.10.601.10">
    <property type="entry name" value="RNA Polymerase Primary Sigma Factor"/>
    <property type="match status" value="1"/>
</dbReference>
<dbReference type="Gene3D" id="1.20.140.160">
    <property type="match status" value="1"/>
</dbReference>
<feature type="domain" description="RNA polymerase sigma-70 region 3" evidence="6">
    <location>
        <begin position="144"/>
        <end position="220"/>
    </location>
</feature>
<keyword evidence="4" id="KW-0804">Transcription</keyword>
<evidence type="ECO:0000313" key="9">
    <source>
        <dbReference type="EMBL" id="ERJ92552.1"/>
    </source>
</evidence>
<dbReference type="NCBIfam" id="TIGR02937">
    <property type="entry name" value="sigma70-ECF"/>
    <property type="match status" value="1"/>
</dbReference>
<dbReference type="PRINTS" id="PR00046">
    <property type="entry name" value="SIGMA70FCT"/>
</dbReference>
<dbReference type="Pfam" id="PF04545">
    <property type="entry name" value="Sigma70_r4"/>
    <property type="match status" value="1"/>
</dbReference>
<dbReference type="InterPro" id="IPR007630">
    <property type="entry name" value="RNA_pol_sigma70_r4"/>
</dbReference>
<evidence type="ECO:0000259" key="6">
    <source>
        <dbReference type="Pfam" id="PF04539"/>
    </source>
</evidence>
<protein>
    <submittedName>
        <fullName evidence="9">Sigma-70 region 2</fullName>
    </submittedName>
</protein>
<evidence type="ECO:0000313" key="10">
    <source>
        <dbReference type="Proteomes" id="UP000016649"/>
    </source>
</evidence>
<dbReference type="InterPro" id="IPR007627">
    <property type="entry name" value="RNA_pol_sigma70_r2"/>
</dbReference>
<name>A0ABN0NY54_TRELE</name>
<evidence type="ECO:0000256" key="2">
    <source>
        <dbReference type="ARBA" id="ARBA00023082"/>
    </source>
</evidence>
<evidence type="ECO:0000256" key="3">
    <source>
        <dbReference type="ARBA" id="ARBA00023125"/>
    </source>
</evidence>
<dbReference type="SUPFAM" id="SSF88659">
    <property type="entry name" value="Sigma3 and sigma4 domains of RNA polymerase sigma factors"/>
    <property type="match status" value="2"/>
</dbReference>
<dbReference type="PANTHER" id="PTHR30603:SF47">
    <property type="entry name" value="RNA POLYMERASE SIGMA FACTOR SIGD, CHLOROPLASTIC"/>
    <property type="match status" value="1"/>
</dbReference>
<evidence type="ECO:0000259" key="7">
    <source>
        <dbReference type="Pfam" id="PF04542"/>
    </source>
</evidence>
<dbReference type="InterPro" id="IPR013325">
    <property type="entry name" value="RNA_pol_sigma_r2"/>
</dbReference>
<gene>
    <name evidence="9" type="ORF">HMPREF9193_01307</name>
</gene>
<dbReference type="Pfam" id="PF04539">
    <property type="entry name" value="Sigma70_r3"/>
    <property type="match status" value="1"/>
</dbReference>
<dbReference type="Pfam" id="PF00140">
    <property type="entry name" value="Sigma70_r1_2"/>
    <property type="match status" value="1"/>
</dbReference>
<dbReference type="InterPro" id="IPR009042">
    <property type="entry name" value="RNA_pol_sigma70_r1_2"/>
</dbReference>
<accession>A0ABN0NY54</accession>